<keyword evidence="2" id="KW-1185">Reference proteome</keyword>
<dbReference type="RefSeq" id="WP_065937812.1">
    <property type="nucleotide sequence ID" value="NZ_CP014931.1"/>
</dbReference>
<protein>
    <submittedName>
        <fullName evidence="1">Uncharacterized protein</fullName>
    </submittedName>
</protein>
<reference evidence="1 2" key="1">
    <citation type="submission" date="2016-03" db="EMBL/GenBank/DDBJ databases">
        <title>Pediococcus and Lactobacillus from brewery environment - whole genome sequencing and assembly.</title>
        <authorList>
            <person name="Behr J."/>
            <person name="Geissler A.J."/>
            <person name="Vogel R.F."/>
        </authorList>
    </citation>
    <scope>NUCLEOTIDE SEQUENCE [LARGE SCALE GENOMIC DNA]</scope>
    <source>
        <strain evidence="1 2">TMW 1.1995</strain>
        <plasmid evidence="2">pl11995-7</plasmid>
    </source>
</reference>
<dbReference type="EMBL" id="CP014931">
    <property type="protein sequence ID" value="ANZ68736.1"/>
    <property type="molecule type" value="Genomic_DNA"/>
</dbReference>
<dbReference type="OrthoDB" id="2298477at2"/>
<accession>A0A1B2J363</accession>
<proteinExistence type="predicted"/>
<evidence type="ECO:0000313" key="1">
    <source>
        <dbReference type="EMBL" id="ANZ68736.1"/>
    </source>
</evidence>
<name>A0A1B2J363_9LACO</name>
<sequence>MTSVDDIKNIIKDIQDRREQWQLSHRRKNLLTLDSLGIDQNVAFDMIYNLLTWQNYISGPMPDDHPTPVPGNIWIFGLDIDNLSCYLKFQDRPSGVVMWISLHEAEHPLHFPYR</sequence>
<organism evidence="1 2">
    <name type="scientific">Secundilactobacillus paracollinoides</name>
    <dbReference type="NCBI Taxonomy" id="240427"/>
    <lineage>
        <taxon>Bacteria</taxon>
        <taxon>Bacillati</taxon>
        <taxon>Bacillota</taxon>
        <taxon>Bacilli</taxon>
        <taxon>Lactobacillales</taxon>
        <taxon>Lactobacillaceae</taxon>
        <taxon>Secundilactobacillus</taxon>
    </lineage>
</organism>
<geneLocation type="plasmid" evidence="2">
    <name>pl11995-7</name>
</geneLocation>
<dbReference type="AlphaFoldDB" id="A0A1B2J363"/>
<evidence type="ECO:0000313" key="2">
    <source>
        <dbReference type="Proteomes" id="UP000093267"/>
    </source>
</evidence>
<dbReference type="Proteomes" id="UP000093267">
    <property type="component" value="Plasmid pL11995-7"/>
</dbReference>
<gene>
    <name evidence="1" type="ORF">AYR63_16535</name>
</gene>
<keyword evidence="1" id="KW-0614">Plasmid</keyword>